<feature type="domain" description="C2" evidence="2">
    <location>
        <begin position="440"/>
        <end position="573"/>
    </location>
</feature>
<dbReference type="InterPro" id="IPR039725">
    <property type="entry name" value="CC2D1A/B"/>
</dbReference>
<feature type="region of interest" description="Disordered" evidence="1">
    <location>
        <begin position="1"/>
        <end position="80"/>
    </location>
</feature>
<dbReference type="PROSITE" id="PS50004">
    <property type="entry name" value="C2"/>
    <property type="match status" value="1"/>
</dbReference>
<keyword evidence="3" id="KW-1185">Reference proteome</keyword>
<proteinExistence type="predicted"/>
<dbReference type="Proteomes" id="UP001318040">
    <property type="component" value="Chromosome 44"/>
</dbReference>
<dbReference type="InterPro" id="IPR035892">
    <property type="entry name" value="C2_domain_sf"/>
</dbReference>
<dbReference type="SMART" id="SM00239">
    <property type="entry name" value="C2"/>
    <property type="match status" value="1"/>
</dbReference>
<dbReference type="InterPro" id="IPR000008">
    <property type="entry name" value="C2_dom"/>
</dbReference>
<evidence type="ECO:0000259" key="2">
    <source>
        <dbReference type="PROSITE" id="PS50004"/>
    </source>
</evidence>
<dbReference type="Gene3D" id="2.60.40.150">
    <property type="entry name" value="C2 domain"/>
    <property type="match status" value="1"/>
</dbReference>
<organism evidence="3 4">
    <name type="scientific">Petromyzon marinus</name>
    <name type="common">Sea lamprey</name>
    <dbReference type="NCBI Taxonomy" id="7757"/>
    <lineage>
        <taxon>Eukaryota</taxon>
        <taxon>Metazoa</taxon>
        <taxon>Chordata</taxon>
        <taxon>Craniata</taxon>
        <taxon>Vertebrata</taxon>
        <taxon>Cyclostomata</taxon>
        <taxon>Hyperoartia</taxon>
        <taxon>Petromyzontiformes</taxon>
        <taxon>Petromyzontidae</taxon>
        <taxon>Petromyzon</taxon>
    </lineage>
</organism>
<feature type="compositionally biased region" description="Basic and acidic residues" evidence="1">
    <location>
        <begin position="258"/>
        <end position="291"/>
    </location>
</feature>
<dbReference type="AlphaFoldDB" id="A0AAJ7TYY3"/>
<dbReference type="Pfam" id="PF00168">
    <property type="entry name" value="C2"/>
    <property type="match status" value="1"/>
</dbReference>
<name>A0AAJ7TYY3_PETMA</name>
<evidence type="ECO:0000256" key="1">
    <source>
        <dbReference type="SAM" id="MobiDB-lite"/>
    </source>
</evidence>
<dbReference type="RefSeq" id="XP_032826644.1">
    <property type="nucleotide sequence ID" value="XM_032970753.1"/>
</dbReference>
<accession>A0AAJ7TYY3</accession>
<feature type="compositionally biased region" description="Basic and acidic residues" evidence="1">
    <location>
        <begin position="205"/>
        <end position="249"/>
    </location>
</feature>
<feature type="region of interest" description="Disordered" evidence="1">
    <location>
        <begin position="205"/>
        <end position="356"/>
    </location>
</feature>
<sequence length="748" mass="84711">MGTRLRVRFLPSGQSGALTGTEGAVRRQPGPSSHHGVQNPNQFHQFHQDHKDHKTYRIPSARGTSSNRHLPSGERARQDPDAHRLVPPAQHKHQHGDSLQKLVENSDRYKEGLRELVHYKDGHKESLQKPEYIKDGHKESAYRLADDKDRHKESVYKPAYSKDRHKESVYMAIQKKESIPKPVYDKNQNKEMLYKPVYHKERYKKNLDRSVYHKDRYKESVDKPVHHKDQYKEILDKPVHHKDLNKESLCKPVHHQNQYKERAPQRVHNRDRSTDSPVDKTQRAAKERGDSPSHTTVQRQERPSWQKPSLEKWDPFRPRRTRQVHPDGSHSHTWSVVTPGSGANGPHRGVKGTRGTEGVRGAKELAGCALSKRSQEEYAWLAERLGEQGKKCRAYSERCSQVKHSTEAARFEEMAEQATRLQVLLEMAQRQGAPAPTHTLTRETLHVPRVNPDLAAGDLLVTVFRGHDLCPPSTPGVAKHGLHAFVKIEVPLPCPKASQREKTSTQSGTCPEFNESFKFTLQRGSLGFLNAVRQGDISFLLLHKGPLGSEWALGEAVLGLRTLLGRCEVTATLPLRRSGREGEGSRGAAGSVDVLVRARSPLGGGWDLEEVEEEWLQLNPVHTHVILSGRGVEIDPSSLDVASVEVLALERKLLESQLAVYLEVGRTPSPALAQRFMLLGRQEEWLRSQLEAGDDATVHDYVAWLMVLARRYCEEVRRRRRVGVDEEGARLAAAKHRAVLAEISLYKR</sequence>
<evidence type="ECO:0000313" key="4">
    <source>
        <dbReference type="RefSeq" id="XP_032826644.1"/>
    </source>
</evidence>
<dbReference type="PANTHER" id="PTHR13076:SF9">
    <property type="entry name" value="COILED-COIL AND C2 DOMAIN-CONTAINING PROTEIN 1-LIKE"/>
    <property type="match status" value="1"/>
</dbReference>
<dbReference type="GO" id="GO:0001227">
    <property type="term" value="F:DNA-binding transcription repressor activity, RNA polymerase II-specific"/>
    <property type="evidence" value="ECO:0007669"/>
    <property type="project" value="InterPro"/>
</dbReference>
<dbReference type="PANTHER" id="PTHR13076">
    <property type="entry name" value="COILED-COIL AND C2 DOMAIN-CONTAINING PROTEIN 1-LIKE"/>
    <property type="match status" value="1"/>
</dbReference>
<dbReference type="SUPFAM" id="SSF49562">
    <property type="entry name" value="C2 domain (Calcium/lipid-binding domain, CaLB)"/>
    <property type="match status" value="1"/>
</dbReference>
<gene>
    <name evidence="4" type="primary">LOC116951910</name>
</gene>
<dbReference type="KEGG" id="pmrn:116951910"/>
<evidence type="ECO:0000313" key="3">
    <source>
        <dbReference type="Proteomes" id="UP001318040"/>
    </source>
</evidence>
<feature type="compositionally biased region" description="Basic and acidic residues" evidence="1">
    <location>
        <begin position="71"/>
        <end position="80"/>
    </location>
</feature>
<protein>
    <submittedName>
        <fullName evidence="4">Cardiomyopathy-associated protein 5-like isoform X1</fullName>
    </submittedName>
</protein>
<reference evidence="4" key="1">
    <citation type="submission" date="2025-08" db="UniProtKB">
        <authorList>
            <consortium name="RefSeq"/>
        </authorList>
    </citation>
    <scope>IDENTIFICATION</scope>
    <source>
        <tissue evidence="4">Sperm</tissue>
    </source>
</reference>
<feature type="compositionally biased region" description="Basic and acidic residues" evidence="1">
    <location>
        <begin position="299"/>
        <end position="317"/>
    </location>
</feature>